<dbReference type="EMBL" id="JAVDXW010000001">
    <property type="protein sequence ID" value="MDR7302078.1"/>
    <property type="molecule type" value="Genomic_DNA"/>
</dbReference>
<comment type="caution">
    <text evidence="1">The sequence shown here is derived from an EMBL/GenBank/DDBJ whole genome shotgun (WGS) entry which is preliminary data.</text>
</comment>
<dbReference type="AlphaFoldDB" id="A0AAE3ZEA9"/>
<evidence type="ECO:0000313" key="2">
    <source>
        <dbReference type="Proteomes" id="UP001180845"/>
    </source>
</evidence>
<gene>
    <name evidence="1" type="ORF">JOF55_002259</name>
</gene>
<name>A0AAE3ZEA9_9ACTN</name>
<sequence>MTDSGAGFGVDLYRLEKAAKNHLPTVSMVYDKAIGKSCVKVNSPHGPPRPRPS</sequence>
<proteinExistence type="predicted"/>
<dbReference type="Proteomes" id="UP001180845">
    <property type="component" value="Unassembled WGS sequence"/>
</dbReference>
<protein>
    <submittedName>
        <fullName evidence="1">Uncharacterized protein</fullName>
    </submittedName>
</protein>
<evidence type="ECO:0000313" key="1">
    <source>
        <dbReference type="EMBL" id="MDR7302078.1"/>
    </source>
</evidence>
<organism evidence="1 2">
    <name type="scientific">Haloactinomyces albus</name>
    <dbReference type="NCBI Taxonomy" id="1352928"/>
    <lineage>
        <taxon>Bacteria</taxon>
        <taxon>Bacillati</taxon>
        <taxon>Actinomycetota</taxon>
        <taxon>Actinomycetes</taxon>
        <taxon>Actinopolysporales</taxon>
        <taxon>Actinopolysporaceae</taxon>
        <taxon>Haloactinomyces</taxon>
    </lineage>
</organism>
<reference evidence="1" key="1">
    <citation type="submission" date="2023-07" db="EMBL/GenBank/DDBJ databases">
        <title>Sequencing the genomes of 1000 actinobacteria strains.</title>
        <authorList>
            <person name="Klenk H.-P."/>
        </authorList>
    </citation>
    <scope>NUCLEOTIDE SEQUENCE</scope>
    <source>
        <strain evidence="1">DSM 45977</strain>
    </source>
</reference>
<accession>A0AAE3ZEA9</accession>
<keyword evidence="2" id="KW-1185">Reference proteome</keyword>